<proteinExistence type="predicted"/>
<reference evidence="1 2" key="1">
    <citation type="submission" date="2018-05" db="EMBL/GenBank/DDBJ databases">
        <title>Freshwater and sediment microbial communities from various areas in North America, analyzing microbe dynamics in response to fracking.</title>
        <authorList>
            <person name="Lamendella R."/>
        </authorList>
    </citation>
    <scope>NUCLEOTIDE SEQUENCE [LARGE SCALE GENOMIC DNA]</scope>
    <source>
        <strain evidence="1 2">15_TX</strain>
    </source>
</reference>
<dbReference type="Proteomes" id="UP000247150">
    <property type="component" value="Unassembled WGS sequence"/>
</dbReference>
<dbReference type="RefSeq" id="WP_181396058.1">
    <property type="nucleotide sequence ID" value="NZ_QGTW01000010.1"/>
</dbReference>
<comment type="caution">
    <text evidence="1">The sequence shown here is derived from an EMBL/GenBank/DDBJ whole genome shotgun (WGS) entry which is preliminary data.</text>
</comment>
<protein>
    <submittedName>
        <fullName evidence="1">Uncharacterized protein</fullName>
    </submittedName>
</protein>
<evidence type="ECO:0000313" key="2">
    <source>
        <dbReference type="Proteomes" id="UP000247150"/>
    </source>
</evidence>
<evidence type="ECO:0000313" key="1">
    <source>
        <dbReference type="EMBL" id="PWW26617.1"/>
    </source>
</evidence>
<dbReference type="AlphaFoldDB" id="A0A2V2ZRJ5"/>
<sequence length="161" mass="19319">MKTLSELVTLYNKNYAGYEEWKLSDFRKKTKPLEELIRNAVWGYLPDLKRDSHQNLIPKTILEKMVKRLLEPKIIEELKKCKRFDDIFTIVYEFKVPNFSSLCVYDTSLRLGAIFNLYPEVVYLHRGALDGTRLLHRQPWRKYNNYTKFYVSSKSQKKERS</sequence>
<organism evidence="1 2">
    <name type="scientific">Cytobacillus oceanisediminis</name>
    <dbReference type="NCBI Taxonomy" id="665099"/>
    <lineage>
        <taxon>Bacteria</taxon>
        <taxon>Bacillati</taxon>
        <taxon>Bacillota</taxon>
        <taxon>Bacilli</taxon>
        <taxon>Bacillales</taxon>
        <taxon>Bacillaceae</taxon>
        <taxon>Cytobacillus</taxon>
    </lineage>
</organism>
<name>A0A2V2ZRJ5_9BACI</name>
<gene>
    <name evidence="1" type="ORF">DFO73_110191</name>
</gene>
<dbReference type="EMBL" id="QGTW01000010">
    <property type="protein sequence ID" value="PWW26617.1"/>
    <property type="molecule type" value="Genomic_DNA"/>
</dbReference>
<accession>A0A2V2ZRJ5</accession>